<name>A0ABU7F5V5_9TELE</name>
<reference evidence="2 3" key="1">
    <citation type="submission" date="2021-06" db="EMBL/GenBank/DDBJ databases">
        <authorList>
            <person name="Palmer J.M."/>
        </authorList>
    </citation>
    <scope>NUCLEOTIDE SEQUENCE [LARGE SCALE GENOMIC DNA]</scope>
    <source>
        <strain evidence="2 3">CL_MEX2019</strain>
        <tissue evidence="2">Muscle</tissue>
    </source>
</reference>
<dbReference type="Proteomes" id="UP001352852">
    <property type="component" value="Unassembled WGS sequence"/>
</dbReference>
<sequence length="76" mass="8232">MPLYNNRTPSADMSTLQRNSSFTLRSLPTESTSAVNTTSVSFTPSPLADPVHPLLERPDSCHFLVGLLGNNELLSS</sequence>
<protein>
    <submittedName>
        <fullName evidence="2">Uncharacterized protein</fullName>
    </submittedName>
</protein>
<evidence type="ECO:0000313" key="3">
    <source>
        <dbReference type="Proteomes" id="UP001352852"/>
    </source>
</evidence>
<gene>
    <name evidence="2" type="ORF">CHARACLAT_022664</name>
</gene>
<keyword evidence="3" id="KW-1185">Reference proteome</keyword>
<organism evidence="2 3">
    <name type="scientific">Characodon lateralis</name>
    <dbReference type="NCBI Taxonomy" id="208331"/>
    <lineage>
        <taxon>Eukaryota</taxon>
        <taxon>Metazoa</taxon>
        <taxon>Chordata</taxon>
        <taxon>Craniata</taxon>
        <taxon>Vertebrata</taxon>
        <taxon>Euteleostomi</taxon>
        <taxon>Actinopterygii</taxon>
        <taxon>Neopterygii</taxon>
        <taxon>Teleostei</taxon>
        <taxon>Neoteleostei</taxon>
        <taxon>Acanthomorphata</taxon>
        <taxon>Ovalentaria</taxon>
        <taxon>Atherinomorphae</taxon>
        <taxon>Cyprinodontiformes</taxon>
        <taxon>Goodeidae</taxon>
        <taxon>Characodon</taxon>
    </lineage>
</organism>
<feature type="region of interest" description="Disordered" evidence="1">
    <location>
        <begin position="1"/>
        <end position="45"/>
    </location>
</feature>
<proteinExistence type="predicted"/>
<evidence type="ECO:0000313" key="2">
    <source>
        <dbReference type="EMBL" id="MED6294592.1"/>
    </source>
</evidence>
<evidence type="ECO:0000256" key="1">
    <source>
        <dbReference type="SAM" id="MobiDB-lite"/>
    </source>
</evidence>
<dbReference type="EMBL" id="JAHUTJ010076102">
    <property type="protein sequence ID" value="MED6294592.1"/>
    <property type="molecule type" value="Genomic_DNA"/>
</dbReference>
<feature type="compositionally biased region" description="Polar residues" evidence="1">
    <location>
        <begin position="1"/>
        <end position="44"/>
    </location>
</feature>
<accession>A0ABU7F5V5</accession>
<comment type="caution">
    <text evidence="2">The sequence shown here is derived from an EMBL/GenBank/DDBJ whole genome shotgun (WGS) entry which is preliminary data.</text>
</comment>